<comment type="caution">
    <text evidence="1">The sequence shown here is derived from an EMBL/GenBank/DDBJ whole genome shotgun (WGS) entry which is preliminary data.</text>
</comment>
<evidence type="ECO:0000313" key="1">
    <source>
        <dbReference type="EMBL" id="GBM55036.1"/>
    </source>
</evidence>
<proteinExistence type="predicted"/>
<keyword evidence="2" id="KW-1185">Reference proteome</keyword>
<dbReference type="AlphaFoldDB" id="A0A4Y2GQK0"/>
<accession>A0A4Y2GQK0</accession>
<sequence length="101" mass="11406">MNRWSKGFLLHSENRVLLLQQCQIGGILRLSELIRVPISSDNRDSTAIDPMNPILPQTSPFDRGRIPVVSVFWLLWQSGGNSLVITEFSIIRDDYGPNQLG</sequence>
<reference evidence="1 2" key="1">
    <citation type="journal article" date="2019" name="Sci. Rep.">
        <title>Orb-weaving spider Araneus ventricosus genome elucidates the spidroin gene catalogue.</title>
        <authorList>
            <person name="Kono N."/>
            <person name="Nakamura H."/>
            <person name="Ohtoshi R."/>
            <person name="Moran D.A.P."/>
            <person name="Shinohara A."/>
            <person name="Yoshida Y."/>
            <person name="Fujiwara M."/>
            <person name="Mori M."/>
            <person name="Tomita M."/>
            <person name="Arakawa K."/>
        </authorList>
    </citation>
    <scope>NUCLEOTIDE SEQUENCE [LARGE SCALE GENOMIC DNA]</scope>
</reference>
<evidence type="ECO:0000313" key="2">
    <source>
        <dbReference type="Proteomes" id="UP000499080"/>
    </source>
</evidence>
<dbReference type="Proteomes" id="UP000499080">
    <property type="component" value="Unassembled WGS sequence"/>
</dbReference>
<name>A0A4Y2GQK0_ARAVE</name>
<dbReference type="EMBL" id="BGPR01178566">
    <property type="protein sequence ID" value="GBM55036.1"/>
    <property type="molecule type" value="Genomic_DNA"/>
</dbReference>
<protein>
    <submittedName>
        <fullName evidence="1">Uncharacterized protein</fullName>
    </submittedName>
</protein>
<organism evidence="1 2">
    <name type="scientific">Araneus ventricosus</name>
    <name type="common">Orbweaver spider</name>
    <name type="synonym">Epeira ventricosa</name>
    <dbReference type="NCBI Taxonomy" id="182803"/>
    <lineage>
        <taxon>Eukaryota</taxon>
        <taxon>Metazoa</taxon>
        <taxon>Ecdysozoa</taxon>
        <taxon>Arthropoda</taxon>
        <taxon>Chelicerata</taxon>
        <taxon>Arachnida</taxon>
        <taxon>Araneae</taxon>
        <taxon>Araneomorphae</taxon>
        <taxon>Entelegynae</taxon>
        <taxon>Araneoidea</taxon>
        <taxon>Araneidae</taxon>
        <taxon>Araneus</taxon>
    </lineage>
</organism>
<gene>
    <name evidence="1" type="ORF">AVEN_203812_1</name>
</gene>